<sequence length="176" mass="19791">MTNSGAIFQSAVDIGGSTFAADVPVETKPPEAAHYDRIMYQYDSLESDLNIIMGSFSSYLASVPNSGIPNMGTYFTPNMVNSPQNDTNNRLKRTFACGYYDYVNQPDYQGSPSKYIDFKIFLTDNRIQYNYDPDVDCRYSVSMVYIKYRCKDAKGKNIEVQGILTSTGTFISGNHY</sequence>
<organism evidence="1">
    <name type="scientific">bioreactor metagenome</name>
    <dbReference type="NCBI Taxonomy" id="1076179"/>
    <lineage>
        <taxon>unclassified sequences</taxon>
        <taxon>metagenomes</taxon>
        <taxon>ecological metagenomes</taxon>
    </lineage>
</organism>
<accession>A0A645EWC4</accession>
<dbReference type="EMBL" id="VSSQ01051408">
    <property type="protein sequence ID" value="MPN05509.1"/>
    <property type="molecule type" value="Genomic_DNA"/>
</dbReference>
<comment type="caution">
    <text evidence="1">The sequence shown here is derived from an EMBL/GenBank/DDBJ whole genome shotgun (WGS) entry which is preliminary data.</text>
</comment>
<reference evidence="1" key="1">
    <citation type="submission" date="2019-08" db="EMBL/GenBank/DDBJ databases">
        <authorList>
            <person name="Kucharzyk K."/>
            <person name="Murdoch R.W."/>
            <person name="Higgins S."/>
            <person name="Loffler F."/>
        </authorList>
    </citation>
    <scope>NUCLEOTIDE SEQUENCE</scope>
</reference>
<gene>
    <name evidence="1" type="ORF">SDC9_152760</name>
</gene>
<protein>
    <submittedName>
        <fullName evidence="1">Uncharacterized protein</fullName>
    </submittedName>
</protein>
<dbReference type="AlphaFoldDB" id="A0A645EWC4"/>
<name>A0A645EWC4_9ZZZZ</name>
<proteinExistence type="predicted"/>
<evidence type="ECO:0000313" key="1">
    <source>
        <dbReference type="EMBL" id="MPN05509.1"/>
    </source>
</evidence>